<keyword evidence="11" id="KW-1185">Reference proteome</keyword>
<keyword evidence="3" id="KW-0677">Repeat</keyword>
<dbReference type="SMART" id="SM00355">
    <property type="entry name" value="ZnF_C2H2"/>
    <property type="match status" value="3"/>
</dbReference>
<dbReference type="Pfam" id="PF00096">
    <property type="entry name" value="zf-C2H2"/>
    <property type="match status" value="1"/>
</dbReference>
<feature type="compositionally biased region" description="Basic residues" evidence="8">
    <location>
        <begin position="123"/>
        <end position="134"/>
    </location>
</feature>
<evidence type="ECO:0000256" key="4">
    <source>
        <dbReference type="ARBA" id="ARBA00022771"/>
    </source>
</evidence>
<evidence type="ECO:0000259" key="9">
    <source>
        <dbReference type="PROSITE" id="PS50157"/>
    </source>
</evidence>
<dbReference type="InterPro" id="IPR013087">
    <property type="entry name" value="Znf_C2H2_type"/>
</dbReference>
<dbReference type="PROSITE" id="PS50157">
    <property type="entry name" value="ZINC_FINGER_C2H2_2"/>
    <property type="match status" value="1"/>
</dbReference>
<dbReference type="InterPro" id="IPR050888">
    <property type="entry name" value="ZnF_C2H2-type_TF"/>
</dbReference>
<evidence type="ECO:0000313" key="11">
    <source>
        <dbReference type="Proteomes" id="UP001313282"/>
    </source>
</evidence>
<reference evidence="10 11" key="1">
    <citation type="submission" date="2019-10" db="EMBL/GenBank/DDBJ databases">
        <authorList>
            <person name="Palmer J.M."/>
        </authorList>
    </citation>
    <scope>NUCLEOTIDE SEQUENCE [LARGE SCALE GENOMIC DNA]</scope>
    <source>
        <strain evidence="10 11">TWF718</strain>
    </source>
</reference>
<evidence type="ECO:0000256" key="7">
    <source>
        <dbReference type="PROSITE-ProRule" id="PRU00042"/>
    </source>
</evidence>
<evidence type="ECO:0000256" key="2">
    <source>
        <dbReference type="ARBA" id="ARBA00022723"/>
    </source>
</evidence>
<accession>A0AAN8REC6</accession>
<protein>
    <recommendedName>
        <fullName evidence="9">C2H2-type domain-containing protein</fullName>
    </recommendedName>
</protein>
<proteinExistence type="predicted"/>
<dbReference type="AlphaFoldDB" id="A0AAN8REC6"/>
<feature type="region of interest" description="Disordered" evidence="8">
    <location>
        <begin position="94"/>
        <end position="172"/>
    </location>
</feature>
<organism evidence="10 11">
    <name type="scientific">Orbilia javanica</name>
    <dbReference type="NCBI Taxonomy" id="47235"/>
    <lineage>
        <taxon>Eukaryota</taxon>
        <taxon>Fungi</taxon>
        <taxon>Dikarya</taxon>
        <taxon>Ascomycota</taxon>
        <taxon>Pezizomycotina</taxon>
        <taxon>Orbiliomycetes</taxon>
        <taxon>Orbiliales</taxon>
        <taxon>Orbiliaceae</taxon>
        <taxon>Orbilia</taxon>
    </lineage>
</organism>
<keyword evidence="6" id="KW-0539">Nucleus</keyword>
<evidence type="ECO:0000313" key="10">
    <source>
        <dbReference type="EMBL" id="KAK6348700.1"/>
    </source>
</evidence>
<keyword evidence="4 7" id="KW-0863">Zinc-finger</keyword>
<dbReference type="Proteomes" id="UP001313282">
    <property type="component" value="Unassembled WGS sequence"/>
</dbReference>
<dbReference type="PROSITE" id="PS00028">
    <property type="entry name" value="ZINC_FINGER_C2H2_1"/>
    <property type="match status" value="2"/>
</dbReference>
<evidence type="ECO:0000256" key="5">
    <source>
        <dbReference type="ARBA" id="ARBA00022833"/>
    </source>
</evidence>
<name>A0AAN8REC6_9PEZI</name>
<dbReference type="GO" id="GO:0005634">
    <property type="term" value="C:nucleus"/>
    <property type="evidence" value="ECO:0007669"/>
    <property type="project" value="UniProtKB-SubCell"/>
</dbReference>
<comment type="subcellular location">
    <subcellularLocation>
        <location evidence="1">Nucleus</location>
    </subcellularLocation>
</comment>
<gene>
    <name evidence="10" type="ORF">TWF718_006487</name>
</gene>
<dbReference type="GO" id="GO:0008270">
    <property type="term" value="F:zinc ion binding"/>
    <property type="evidence" value="ECO:0007669"/>
    <property type="project" value="UniProtKB-KW"/>
</dbReference>
<evidence type="ECO:0000256" key="3">
    <source>
        <dbReference type="ARBA" id="ARBA00022737"/>
    </source>
</evidence>
<evidence type="ECO:0000256" key="6">
    <source>
        <dbReference type="ARBA" id="ARBA00023242"/>
    </source>
</evidence>
<dbReference type="EMBL" id="JAVHNR010000003">
    <property type="protein sequence ID" value="KAK6348700.1"/>
    <property type="molecule type" value="Genomic_DNA"/>
</dbReference>
<keyword evidence="2" id="KW-0479">Metal-binding</keyword>
<sequence length="448" mass="49681">MTFQLPLCHGCEAAMTTGEYLSTLHCCICDYEYDDTDLYNLHILIIHVWKGDWRGRDPPSAPFACADCQQDYYDEKGFNNHLKEHEMTQNAMQEMMESEYKRSSSPAGAPEPLQSPKTPKPPKPPKQKKKKWLKKEKSPKNTLPGPPDSVQPPDGTEQPKNKKKKNKICPDCNRDFASKKARRLHECPNRYPCISNKCRRTLRSLKGLTDHLESGACKGGYNRENISRLLCERDTKGLITVPGALKLLEEHYRAATEIPDDVQSDLGDAMEKLSLSSSWGVLTPVSNVSGDSFEIVASEGVPLDLDNFDVISLASGCTLSDATPGSPDPSIIISEPINPKQCQICFKVFRRVEHLQQHLESPAHAPKIYHCQLSFLGLESRGPVKEFKTLSGLVSHIENGSCRGGMTAFDVALNMLNNLAEELGLSGTTDAQQKLIAVASSRLKTKNA</sequence>
<evidence type="ECO:0000256" key="8">
    <source>
        <dbReference type="SAM" id="MobiDB-lite"/>
    </source>
</evidence>
<comment type="caution">
    <text evidence="10">The sequence shown here is derived from an EMBL/GenBank/DDBJ whole genome shotgun (WGS) entry which is preliminary data.</text>
</comment>
<evidence type="ECO:0000256" key="1">
    <source>
        <dbReference type="ARBA" id="ARBA00004123"/>
    </source>
</evidence>
<keyword evidence="5" id="KW-0862">Zinc</keyword>
<feature type="domain" description="C2H2-type" evidence="9">
    <location>
        <begin position="340"/>
        <end position="365"/>
    </location>
</feature>
<dbReference type="PANTHER" id="PTHR24406">
    <property type="entry name" value="TRANSCRIPTIONAL REPRESSOR CTCFL-RELATED"/>
    <property type="match status" value="1"/>
</dbReference>